<proteinExistence type="predicted"/>
<dbReference type="InterPro" id="IPR029057">
    <property type="entry name" value="PRTase-like"/>
</dbReference>
<dbReference type="PANTHER" id="PTHR13136:SF11">
    <property type="entry name" value="TESTIS-EXPRESSED PROTEIN 30"/>
    <property type="match status" value="1"/>
</dbReference>
<evidence type="ECO:0000259" key="2">
    <source>
        <dbReference type="Pfam" id="PF20408"/>
    </source>
</evidence>
<dbReference type="Gene3D" id="3.30.1310.20">
    <property type="entry name" value="PRTase-like"/>
    <property type="match status" value="1"/>
</dbReference>
<dbReference type="RefSeq" id="WP_268759024.1">
    <property type="nucleotide sequence ID" value="NZ_CP113836.1"/>
</dbReference>
<evidence type="ECO:0000259" key="1">
    <source>
        <dbReference type="Pfam" id="PF00156"/>
    </source>
</evidence>
<accession>A0ABY7BBY8</accession>
<feature type="domain" description="KANL3/Tex30 alpha/beta hydrolase-like" evidence="2">
    <location>
        <begin position="260"/>
        <end position="421"/>
    </location>
</feature>
<dbReference type="Pfam" id="PF00156">
    <property type="entry name" value="Pribosyltran"/>
    <property type="match status" value="1"/>
</dbReference>
<dbReference type="PANTHER" id="PTHR13136">
    <property type="entry name" value="TESTIS DEVELOPMENT PROTEIN PRTD"/>
    <property type="match status" value="1"/>
</dbReference>
<dbReference type="InterPro" id="IPR029058">
    <property type="entry name" value="AB_hydrolase_fold"/>
</dbReference>
<protein>
    <submittedName>
        <fullName evidence="3">Phosphoribosyltransferase family protein</fullName>
    </submittedName>
</protein>
<keyword evidence="3" id="KW-0328">Glycosyltransferase</keyword>
<reference evidence="3" key="1">
    <citation type="submission" date="2022-11" db="EMBL/GenBank/DDBJ databases">
        <authorList>
            <person name="Mo P."/>
        </authorList>
    </citation>
    <scope>NUCLEOTIDE SEQUENCE</scope>
    <source>
        <strain evidence="3">HUAS 11-8</strain>
    </source>
</reference>
<dbReference type="SUPFAM" id="SSF53474">
    <property type="entry name" value="alpha/beta-Hydrolases"/>
    <property type="match status" value="1"/>
</dbReference>
<keyword evidence="4" id="KW-1185">Reference proteome</keyword>
<name>A0ABY7BBY8_9PSEU</name>
<dbReference type="InterPro" id="IPR000836">
    <property type="entry name" value="PRTase_dom"/>
</dbReference>
<evidence type="ECO:0000313" key="3">
    <source>
        <dbReference type="EMBL" id="WAL68934.1"/>
    </source>
</evidence>
<evidence type="ECO:0000313" key="4">
    <source>
        <dbReference type="Proteomes" id="UP001163203"/>
    </source>
</evidence>
<sequence>MLFSDRTEAGRRLAERLRDYQGQDIVVLGLPRGGVPVAYEVARALGAPLDVILVRKLGVPYQPELAAGAIGEGGVRVLNREVVRHTQLTADELTAVERVEREELRRRTMRYRGDEAPSTLVGRTAIIVDDGVATGSTARAACQVARAHGARRIVLAVPVGAPDAIQALSEDADEVVCLETPSWFRAIGQWYTDFSQTSDDEVIRLLRQDTVGAWDGGDAGSREGGERGFVPAARDEEVEVFAGGVPLAGRLTIPEDVRGMVVFVHGSGSSRHSPRNQYVARMLNEAGLGTLLFDLLTHREERDRGYVFDIELLADRLVEVTAWVREQVDGVRIGFFGASTGAGAALWAAANPGVPVAAVVSRGGRPDLAAPRLARVSAPTLFIVGGRDEIVLELNQQAQAAMTAQTRLSVVAGATHLFEEPGALDQAGALAREWFLKHLAPVAAFGSSVGAEGH</sequence>
<dbReference type="Gene3D" id="3.40.50.1820">
    <property type="entry name" value="alpha/beta hydrolase"/>
    <property type="match status" value="1"/>
</dbReference>
<dbReference type="Gene3D" id="3.40.50.2020">
    <property type="match status" value="1"/>
</dbReference>
<dbReference type="Proteomes" id="UP001163203">
    <property type="component" value="Chromosome"/>
</dbReference>
<dbReference type="CDD" id="cd06223">
    <property type="entry name" value="PRTases_typeI"/>
    <property type="match status" value="1"/>
</dbReference>
<organism evidence="3 4">
    <name type="scientific">Amycolatopsis cynarae</name>
    <dbReference type="NCBI Taxonomy" id="2995223"/>
    <lineage>
        <taxon>Bacteria</taxon>
        <taxon>Bacillati</taxon>
        <taxon>Actinomycetota</taxon>
        <taxon>Actinomycetes</taxon>
        <taxon>Pseudonocardiales</taxon>
        <taxon>Pseudonocardiaceae</taxon>
        <taxon>Amycolatopsis</taxon>
    </lineage>
</organism>
<dbReference type="InterPro" id="IPR046879">
    <property type="entry name" value="KANL3/Tex30_Abhydrolase"/>
</dbReference>
<dbReference type="InterPro" id="IPR026555">
    <property type="entry name" value="NSL3/Tex30"/>
</dbReference>
<dbReference type="SUPFAM" id="SSF53271">
    <property type="entry name" value="PRTase-like"/>
    <property type="match status" value="1"/>
</dbReference>
<gene>
    <name evidence="3" type="ORF">ORV05_14570</name>
</gene>
<dbReference type="GO" id="GO:0016757">
    <property type="term" value="F:glycosyltransferase activity"/>
    <property type="evidence" value="ECO:0007669"/>
    <property type="project" value="UniProtKB-KW"/>
</dbReference>
<feature type="domain" description="Phosphoribosyltransferase" evidence="1">
    <location>
        <begin position="10"/>
        <end position="190"/>
    </location>
</feature>
<keyword evidence="3" id="KW-0808">Transferase</keyword>
<dbReference type="Pfam" id="PF20408">
    <property type="entry name" value="Abhydrolase_11"/>
    <property type="match status" value="1"/>
</dbReference>
<dbReference type="EMBL" id="CP113836">
    <property type="protein sequence ID" value="WAL68934.1"/>
    <property type="molecule type" value="Genomic_DNA"/>
</dbReference>